<dbReference type="InterPro" id="IPR000719">
    <property type="entry name" value="Prot_kinase_dom"/>
</dbReference>
<feature type="region of interest" description="Disordered" evidence="1">
    <location>
        <begin position="706"/>
        <end position="726"/>
    </location>
</feature>
<protein>
    <recommendedName>
        <fullName evidence="2">Protein kinase domain-containing protein</fullName>
    </recommendedName>
</protein>
<feature type="compositionally biased region" description="Pro residues" evidence="1">
    <location>
        <begin position="595"/>
        <end position="604"/>
    </location>
</feature>
<dbReference type="GO" id="GO:0004674">
    <property type="term" value="F:protein serine/threonine kinase activity"/>
    <property type="evidence" value="ECO:0007669"/>
    <property type="project" value="TreeGrafter"/>
</dbReference>
<dbReference type="Gene3D" id="3.30.200.20">
    <property type="entry name" value="Phosphorylase Kinase, domain 1"/>
    <property type="match status" value="1"/>
</dbReference>
<proteinExistence type="predicted"/>
<feature type="compositionally biased region" description="Polar residues" evidence="1">
    <location>
        <begin position="97"/>
        <end position="109"/>
    </location>
</feature>
<feature type="region of interest" description="Disordered" evidence="1">
    <location>
        <begin position="57"/>
        <end position="117"/>
    </location>
</feature>
<dbReference type="SUPFAM" id="SSF56112">
    <property type="entry name" value="Protein kinase-like (PK-like)"/>
    <property type="match status" value="1"/>
</dbReference>
<feature type="compositionally biased region" description="Polar residues" evidence="1">
    <location>
        <begin position="744"/>
        <end position="757"/>
    </location>
</feature>
<feature type="domain" description="Protein kinase" evidence="2">
    <location>
        <begin position="142"/>
        <end position="458"/>
    </location>
</feature>
<feature type="compositionally biased region" description="Low complexity" evidence="1">
    <location>
        <begin position="1"/>
        <end position="19"/>
    </location>
</feature>
<accession>A0A8S1IZI0</accession>
<feature type="region of interest" description="Disordered" evidence="1">
    <location>
        <begin position="1"/>
        <end position="35"/>
    </location>
</feature>
<gene>
    <name evidence="3" type="ORF">OSTQU699_LOCUS4562</name>
</gene>
<feature type="region of interest" description="Disordered" evidence="1">
    <location>
        <begin position="589"/>
        <end position="652"/>
    </location>
</feature>
<comment type="caution">
    <text evidence="3">The sequence shown here is derived from an EMBL/GenBank/DDBJ whole genome shotgun (WGS) entry which is preliminary data.</text>
</comment>
<dbReference type="SMART" id="SM00220">
    <property type="entry name" value="S_TKc"/>
    <property type="match status" value="1"/>
</dbReference>
<keyword evidence="4" id="KW-1185">Reference proteome</keyword>
<organism evidence="3 4">
    <name type="scientific">Ostreobium quekettii</name>
    <dbReference type="NCBI Taxonomy" id="121088"/>
    <lineage>
        <taxon>Eukaryota</taxon>
        <taxon>Viridiplantae</taxon>
        <taxon>Chlorophyta</taxon>
        <taxon>core chlorophytes</taxon>
        <taxon>Ulvophyceae</taxon>
        <taxon>TCBD clade</taxon>
        <taxon>Bryopsidales</taxon>
        <taxon>Ostreobineae</taxon>
        <taxon>Ostreobiaceae</taxon>
        <taxon>Ostreobium</taxon>
    </lineage>
</organism>
<dbReference type="PROSITE" id="PS00108">
    <property type="entry name" value="PROTEIN_KINASE_ST"/>
    <property type="match status" value="1"/>
</dbReference>
<dbReference type="InterPro" id="IPR051681">
    <property type="entry name" value="Ser/Thr_Kinases-Pseudokinases"/>
</dbReference>
<dbReference type="InterPro" id="IPR008271">
    <property type="entry name" value="Ser/Thr_kinase_AS"/>
</dbReference>
<evidence type="ECO:0000313" key="4">
    <source>
        <dbReference type="Proteomes" id="UP000708148"/>
    </source>
</evidence>
<reference evidence="3" key="1">
    <citation type="submission" date="2020-12" db="EMBL/GenBank/DDBJ databases">
        <authorList>
            <person name="Iha C."/>
        </authorList>
    </citation>
    <scope>NUCLEOTIDE SEQUENCE</scope>
</reference>
<dbReference type="EMBL" id="CAJHUC010000971">
    <property type="protein sequence ID" value="CAD7699203.1"/>
    <property type="molecule type" value="Genomic_DNA"/>
</dbReference>
<dbReference type="PANTHER" id="PTHR44329:SF289">
    <property type="entry name" value="SERINE_THREONINE-PROTEIN KINASE VIK"/>
    <property type="match status" value="1"/>
</dbReference>
<name>A0A8S1IZI0_9CHLO</name>
<dbReference type="PANTHER" id="PTHR44329">
    <property type="entry name" value="SERINE/THREONINE-PROTEIN KINASE TNNI3K-RELATED"/>
    <property type="match status" value="1"/>
</dbReference>
<dbReference type="AlphaFoldDB" id="A0A8S1IZI0"/>
<dbReference type="PROSITE" id="PS50011">
    <property type="entry name" value="PROTEIN_KINASE_DOM"/>
    <property type="match status" value="1"/>
</dbReference>
<dbReference type="Gene3D" id="1.10.510.10">
    <property type="entry name" value="Transferase(Phosphotransferase) domain 1"/>
    <property type="match status" value="1"/>
</dbReference>
<dbReference type="InterPro" id="IPR011009">
    <property type="entry name" value="Kinase-like_dom_sf"/>
</dbReference>
<feature type="compositionally biased region" description="Gly residues" evidence="1">
    <location>
        <begin position="819"/>
        <end position="830"/>
    </location>
</feature>
<dbReference type="PRINTS" id="PR00109">
    <property type="entry name" value="TYRKINASE"/>
</dbReference>
<dbReference type="InterPro" id="IPR001245">
    <property type="entry name" value="Ser-Thr/Tyr_kinase_cat_dom"/>
</dbReference>
<feature type="region of interest" description="Disordered" evidence="1">
    <location>
        <begin position="744"/>
        <end position="765"/>
    </location>
</feature>
<sequence>MGKAPSSSSSKDPFSPRSPGRGPEAHVEAVEPVQGKKKTRYGGFLCFWGRLLSRRRNGGSQKGGNWHGKDHPRKLRTGGDDAQSCGHSKLHSPMAPSRSSLGMPSSRCSSGVPRLPHAEWDERPITEPTTPSDCVRQAVGSLELGPRLGGGNANVVYRGMLNSSPVAVRLIRHAKVYSAAYEPLEGYLQRHVHHPNLVRILGLRTRPQGGRRISTYRPSDVSIGDSVCSYLRRSTSSDVFSELARHLPAKRRSLSPEEEMETWVIMEYCDRGSLAQALQSGLCWTDVDPKFRIVNFRTVLCIALEIARAMTHLHACGIVHGDLKPENVLLQSKRRSNKGFTCKVGDFELSRLTNRVNILETFSIGTLSHQPPEMLQKGLLTPEADVFSFGMLLWELVAGQVPFKGKPPAVVQMSIVNGYRPRVPPSWPAWYAQLVRSCWSHDRRKRPEFSVIVQHLQLVLNNMKEAQRQSLDNFCSRKSSVEECEAYREAAQQDTQSYGKARVGIAQSSDGAADTISYQSLDVSIGSRIGGINPRLSTSSLRNSTDSATYNLKMSFERDSDSFSSGCASYNPSFQFGAPHICATMQPSAKLTPEPWGPPGPPRPADIFAPRPGRRSGSSSLDRGTLSPVEEERSARPSPRYHPNLPPSGQQTINHQDLIHQQSIKTPRGKRTGLSTVREAQHLPRAVAMDKMASPRLRRSVVRYPVPRLSGEGGGQRMEHSGTGESVPEEEYFWECRRFTRPSSSFDTVRSSGSSTVDQRRGATKARPLVVRVRADGAGARGTRQPVVVSHTSACLAGGDKVGEGMAGMAVPVVEKGEGGFAGKGVGGKQGRAEPIIVSAS</sequence>
<evidence type="ECO:0000259" key="2">
    <source>
        <dbReference type="PROSITE" id="PS50011"/>
    </source>
</evidence>
<feature type="region of interest" description="Disordered" evidence="1">
    <location>
        <begin position="817"/>
        <end position="841"/>
    </location>
</feature>
<evidence type="ECO:0000313" key="3">
    <source>
        <dbReference type="EMBL" id="CAD7699203.1"/>
    </source>
</evidence>
<dbReference type="GO" id="GO:0005524">
    <property type="term" value="F:ATP binding"/>
    <property type="evidence" value="ECO:0007669"/>
    <property type="project" value="InterPro"/>
</dbReference>
<dbReference type="OrthoDB" id="4062651at2759"/>
<dbReference type="Pfam" id="PF07714">
    <property type="entry name" value="PK_Tyr_Ser-Thr"/>
    <property type="match status" value="1"/>
</dbReference>
<evidence type="ECO:0000256" key="1">
    <source>
        <dbReference type="SAM" id="MobiDB-lite"/>
    </source>
</evidence>
<dbReference type="Proteomes" id="UP000708148">
    <property type="component" value="Unassembled WGS sequence"/>
</dbReference>